<dbReference type="EMBL" id="JAENII010000012">
    <property type="protein sequence ID" value="MBK1828267.1"/>
    <property type="molecule type" value="Genomic_DNA"/>
</dbReference>
<dbReference type="RefSeq" id="WP_200281349.1">
    <property type="nucleotide sequence ID" value="NZ_JAENII010000012.1"/>
</dbReference>
<comment type="caution">
    <text evidence="1">The sequence shown here is derived from an EMBL/GenBank/DDBJ whole genome shotgun (WGS) entry which is preliminary data.</text>
</comment>
<organism evidence="1 2">
    <name type="scientific">Haloferula rosea</name>
    <dbReference type="NCBI Taxonomy" id="490093"/>
    <lineage>
        <taxon>Bacteria</taxon>
        <taxon>Pseudomonadati</taxon>
        <taxon>Verrucomicrobiota</taxon>
        <taxon>Verrucomicrobiia</taxon>
        <taxon>Verrucomicrobiales</taxon>
        <taxon>Verrucomicrobiaceae</taxon>
        <taxon>Haloferula</taxon>
    </lineage>
</organism>
<accession>A0A934REW7</accession>
<dbReference type="AlphaFoldDB" id="A0A934REW7"/>
<protein>
    <submittedName>
        <fullName evidence="1">Uncharacterized protein</fullName>
    </submittedName>
</protein>
<name>A0A934REW7_9BACT</name>
<reference evidence="1" key="1">
    <citation type="submission" date="2021-01" db="EMBL/GenBank/DDBJ databases">
        <title>Modified the classification status of verrucomicrobia.</title>
        <authorList>
            <person name="Feng X."/>
        </authorList>
    </citation>
    <scope>NUCLEOTIDE SEQUENCE</scope>
    <source>
        <strain evidence="1">KCTC 22201</strain>
    </source>
</reference>
<keyword evidence="2" id="KW-1185">Reference proteome</keyword>
<evidence type="ECO:0000313" key="1">
    <source>
        <dbReference type="EMBL" id="MBK1828267.1"/>
    </source>
</evidence>
<sequence length="216" mass="23206">MIRLLTAFLSGIAVALVGSWLWSAKQSLADDADHPQVAGPQLKGVEWFARVDGFAELIHKAPGLAKTLSEAEKVTVFRVVEGAGDIEIGQYALGKPYEATTKEAAAYSRVMCSPTSVTDVSACLFSPGFGIEFVRGESEFYALVCYSCSDILFFDREGQTVGGFGMTREAEAALAGMFRTVYPDDIEVQALSDEVASSPSFSIKRIKAMHSGGDPR</sequence>
<proteinExistence type="predicted"/>
<gene>
    <name evidence="1" type="ORF">JIN81_14630</name>
</gene>
<evidence type="ECO:0000313" key="2">
    <source>
        <dbReference type="Proteomes" id="UP000658278"/>
    </source>
</evidence>
<dbReference type="Proteomes" id="UP000658278">
    <property type="component" value="Unassembled WGS sequence"/>
</dbReference>